<accession>A0ACC0JA41</accession>
<evidence type="ECO:0000313" key="2">
    <source>
        <dbReference type="Proteomes" id="UP001064048"/>
    </source>
</evidence>
<comment type="caution">
    <text evidence="1">The sequence shown here is derived from an EMBL/GenBank/DDBJ whole genome shotgun (WGS) entry which is preliminary data.</text>
</comment>
<proteinExistence type="predicted"/>
<dbReference type="EMBL" id="CM046113">
    <property type="protein sequence ID" value="KAI8420934.1"/>
    <property type="molecule type" value="Genomic_DNA"/>
</dbReference>
<dbReference type="Proteomes" id="UP001064048">
    <property type="component" value="Chromosome 13"/>
</dbReference>
<keyword evidence="2" id="KW-1185">Reference proteome</keyword>
<gene>
    <name evidence="1" type="ORF">MSG28_008092</name>
</gene>
<reference evidence="1 2" key="1">
    <citation type="journal article" date="2022" name="Genome Biol. Evol.">
        <title>The Spruce Budworm Genome: Reconstructing the Evolutionary History of Antifreeze Proteins.</title>
        <authorList>
            <person name="Beliveau C."/>
            <person name="Gagne P."/>
            <person name="Picq S."/>
            <person name="Vernygora O."/>
            <person name="Keeling C.I."/>
            <person name="Pinkney K."/>
            <person name="Doucet D."/>
            <person name="Wen F."/>
            <person name="Johnston J.S."/>
            <person name="Maaroufi H."/>
            <person name="Boyle B."/>
            <person name="Laroche J."/>
            <person name="Dewar K."/>
            <person name="Juretic N."/>
            <person name="Blackburn G."/>
            <person name="Nisole A."/>
            <person name="Brunet B."/>
            <person name="Brandao M."/>
            <person name="Lumley L."/>
            <person name="Duan J."/>
            <person name="Quan G."/>
            <person name="Lucarotti C.J."/>
            <person name="Roe A.D."/>
            <person name="Sperling F.A.H."/>
            <person name="Levesque R.C."/>
            <person name="Cusson M."/>
        </authorList>
    </citation>
    <scope>NUCLEOTIDE SEQUENCE [LARGE SCALE GENOMIC DNA]</scope>
    <source>
        <strain evidence="1">Glfc:IPQL:Cfum</strain>
    </source>
</reference>
<organism evidence="1 2">
    <name type="scientific">Choristoneura fumiferana</name>
    <name type="common">Spruce budworm moth</name>
    <name type="synonym">Archips fumiferana</name>
    <dbReference type="NCBI Taxonomy" id="7141"/>
    <lineage>
        <taxon>Eukaryota</taxon>
        <taxon>Metazoa</taxon>
        <taxon>Ecdysozoa</taxon>
        <taxon>Arthropoda</taxon>
        <taxon>Hexapoda</taxon>
        <taxon>Insecta</taxon>
        <taxon>Pterygota</taxon>
        <taxon>Neoptera</taxon>
        <taxon>Endopterygota</taxon>
        <taxon>Lepidoptera</taxon>
        <taxon>Glossata</taxon>
        <taxon>Ditrysia</taxon>
        <taxon>Tortricoidea</taxon>
        <taxon>Tortricidae</taxon>
        <taxon>Tortricinae</taxon>
        <taxon>Choristoneura</taxon>
    </lineage>
</organism>
<evidence type="ECO:0000313" key="1">
    <source>
        <dbReference type="EMBL" id="KAI8420934.1"/>
    </source>
</evidence>
<name>A0ACC0JA41_CHOFU</name>
<sequence>MARGGELQRAVKAPIAVSDQSFGFGFGQNAAEIASRPLAALASGALGLIRARSAGCIGGRPSRDQRQ</sequence>
<protein>
    <submittedName>
        <fullName evidence="1">Uncharacterized protein</fullName>
    </submittedName>
</protein>